<organism evidence="1">
    <name type="scientific">Siphoviridae sp. ctXzK3</name>
    <dbReference type="NCBI Taxonomy" id="2827889"/>
    <lineage>
        <taxon>Viruses</taxon>
        <taxon>Duplodnaviria</taxon>
        <taxon>Heunggongvirae</taxon>
        <taxon>Uroviricota</taxon>
        <taxon>Caudoviricetes</taxon>
    </lineage>
</organism>
<accession>A0A8S5SWT3</accession>
<protein>
    <submittedName>
        <fullName evidence="1">Uncharacterized protein</fullName>
    </submittedName>
</protein>
<reference evidence="1" key="1">
    <citation type="journal article" date="2021" name="Proc. Natl. Acad. Sci. U.S.A.">
        <title>A Catalog of Tens of Thousands of Viruses from Human Metagenomes Reveals Hidden Associations with Chronic Diseases.</title>
        <authorList>
            <person name="Tisza M.J."/>
            <person name="Buck C.B."/>
        </authorList>
    </citation>
    <scope>NUCLEOTIDE SEQUENCE</scope>
    <source>
        <strain evidence="1">CtXzK3</strain>
    </source>
</reference>
<proteinExistence type="predicted"/>
<evidence type="ECO:0000313" key="1">
    <source>
        <dbReference type="EMBL" id="DAF55002.1"/>
    </source>
</evidence>
<name>A0A8S5SWT3_9CAUD</name>
<dbReference type="EMBL" id="BK032684">
    <property type="protein sequence ID" value="DAF55002.1"/>
    <property type="molecule type" value="Genomic_DNA"/>
</dbReference>
<sequence>MKRNTKNRHYVVVDTDTREVIACISDSGKDNILRKDVDLKVYDGTDPVFTETDHGILLKDNAFTMRL</sequence>